<dbReference type="Pfam" id="PF06094">
    <property type="entry name" value="GGACT"/>
    <property type="match status" value="1"/>
</dbReference>
<dbReference type="Gene3D" id="3.10.490.10">
    <property type="entry name" value="Gamma-glutamyl cyclotransferase-like"/>
    <property type="match status" value="1"/>
</dbReference>
<protein>
    <submittedName>
        <fullName evidence="2">Gamma-glutamyl AIG2-like cyclotransferase</fullName>
    </submittedName>
</protein>
<dbReference type="GO" id="GO:0016740">
    <property type="term" value="F:transferase activity"/>
    <property type="evidence" value="ECO:0007669"/>
    <property type="project" value="UniProtKB-KW"/>
</dbReference>
<dbReference type="AlphaFoldDB" id="A0A2S6I2N9"/>
<dbReference type="OrthoDB" id="960802at2"/>
<dbReference type="EMBL" id="PTJC01000006">
    <property type="protein sequence ID" value="PPK85423.1"/>
    <property type="molecule type" value="Genomic_DNA"/>
</dbReference>
<keyword evidence="2" id="KW-0808">Transferase</keyword>
<dbReference type="CDD" id="cd06661">
    <property type="entry name" value="GGCT_like"/>
    <property type="match status" value="1"/>
</dbReference>
<dbReference type="InterPro" id="IPR036568">
    <property type="entry name" value="GGCT-like_sf"/>
</dbReference>
<comment type="caution">
    <text evidence="2">The sequence shown here is derived from an EMBL/GenBank/DDBJ whole genome shotgun (WGS) entry which is preliminary data.</text>
</comment>
<reference evidence="2 3" key="1">
    <citation type="submission" date="2018-02" db="EMBL/GenBank/DDBJ databases">
        <title>Genomic Encyclopedia of Archaeal and Bacterial Type Strains, Phase II (KMG-II): from individual species to whole genera.</title>
        <authorList>
            <person name="Goeker M."/>
        </authorList>
    </citation>
    <scope>NUCLEOTIDE SEQUENCE [LARGE SCALE GENOMIC DNA]</scope>
    <source>
        <strain evidence="2 3">DSM 29526</strain>
    </source>
</reference>
<dbReference type="InterPro" id="IPR009288">
    <property type="entry name" value="AIG2-like_dom"/>
</dbReference>
<dbReference type="InterPro" id="IPR013024">
    <property type="entry name" value="GGCT-like"/>
</dbReference>
<feature type="domain" description="Gamma-glutamylcyclotransferase AIG2-like" evidence="1">
    <location>
        <begin position="5"/>
        <end position="114"/>
    </location>
</feature>
<accession>A0A2S6I2N9</accession>
<dbReference type="Proteomes" id="UP000237662">
    <property type="component" value="Unassembled WGS sequence"/>
</dbReference>
<keyword evidence="3" id="KW-1185">Reference proteome</keyword>
<evidence type="ECO:0000259" key="1">
    <source>
        <dbReference type="Pfam" id="PF06094"/>
    </source>
</evidence>
<organism evidence="2 3">
    <name type="scientific">Neolewinella xylanilytica</name>
    <dbReference type="NCBI Taxonomy" id="1514080"/>
    <lineage>
        <taxon>Bacteria</taxon>
        <taxon>Pseudomonadati</taxon>
        <taxon>Bacteroidota</taxon>
        <taxon>Saprospiria</taxon>
        <taxon>Saprospirales</taxon>
        <taxon>Lewinellaceae</taxon>
        <taxon>Neolewinella</taxon>
    </lineage>
</organism>
<evidence type="ECO:0000313" key="2">
    <source>
        <dbReference type="EMBL" id="PPK85423.1"/>
    </source>
</evidence>
<name>A0A2S6I2N9_9BACT</name>
<gene>
    <name evidence="2" type="ORF">CLV84_2320</name>
</gene>
<proteinExistence type="predicted"/>
<dbReference type="RefSeq" id="WP_104419924.1">
    <property type="nucleotide sequence ID" value="NZ_PTJC01000006.1"/>
</dbReference>
<sequence length="215" mass="24296">MKQFVFGYGSLIERASRVRTTPEATEVHPIVIHGYQRGWYAHVNVPGLTTTFLGCRRSDGPESVNGIMYEVTAAQLARIDVREAGYLRAEISPEAIDVLSDVDLSEAIVYVYLSDIPAGQDLSPFFPSPEAPIVQSYVDICLNGCLEIEELFPAARDYGFAANFIRSTVGWNGYWVNDRIYPRRPFIHCPNAYRIDQLLQDHLPDPSLFNLIYFE</sequence>
<evidence type="ECO:0000313" key="3">
    <source>
        <dbReference type="Proteomes" id="UP000237662"/>
    </source>
</evidence>
<dbReference type="SUPFAM" id="SSF110857">
    <property type="entry name" value="Gamma-glutamyl cyclotransferase-like"/>
    <property type="match status" value="1"/>
</dbReference>